<proteinExistence type="inferred from homology"/>
<protein>
    <recommendedName>
        <fullName evidence="7">Subtilisin inhibitor domain-containing protein</fullName>
    </recommendedName>
</protein>
<keyword evidence="5" id="KW-0722">Serine protease inhibitor</keyword>
<evidence type="ECO:0000256" key="4">
    <source>
        <dbReference type="ARBA" id="ARBA00022690"/>
    </source>
</evidence>
<dbReference type="RefSeq" id="WP_344566354.1">
    <property type="nucleotide sequence ID" value="NZ_BAAARJ010000009.1"/>
</dbReference>
<evidence type="ECO:0000313" key="8">
    <source>
        <dbReference type="EMBL" id="GAA2615433.1"/>
    </source>
</evidence>
<evidence type="ECO:0000256" key="2">
    <source>
        <dbReference type="ARBA" id="ARBA00010472"/>
    </source>
</evidence>
<keyword evidence="3" id="KW-0964">Secreted</keyword>
<sequence>MSPQAPPTRSPLAQGVTATPEGRFRITLYEGHHTSGRVVGEADLNCFPSAGSTHPRPEEACAALARVSGDFARLPAHIRRCPRPAHPVTVVAEGTWRTHPRGFAHTYAGLCAAGAESARVFDLSPT</sequence>
<evidence type="ECO:0000256" key="6">
    <source>
        <dbReference type="ARBA" id="ARBA00023157"/>
    </source>
</evidence>
<keyword evidence="6" id="KW-1015">Disulfide bond</keyword>
<dbReference type="Proteomes" id="UP001501447">
    <property type="component" value="Unassembled WGS sequence"/>
</dbReference>
<comment type="caution">
    <text evidence="8">The sequence shown here is derived from an EMBL/GenBank/DDBJ whole genome shotgun (WGS) entry which is preliminary data.</text>
</comment>
<comment type="subcellular location">
    <subcellularLocation>
        <location evidence="1">Secreted</location>
    </subcellularLocation>
</comment>
<dbReference type="InterPro" id="IPR023549">
    <property type="entry name" value="Subtilisin_inhibitor"/>
</dbReference>
<evidence type="ECO:0000256" key="5">
    <source>
        <dbReference type="ARBA" id="ARBA00022900"/>
    </source>
</evidence>
<accession>A0ABP6CKK8</accession>
<evidence type="ECO:0000313" key="9">
    <source>
        <dbReference type="Proteomes" id="UP001501447"/>
    </source>
</evidence>
<gene>
    <name evidence="8" type="ORF">GCM10009863_31450</name>
</gene>
<evidence type="ECO:0000256" key="1">
    <source>
        <dbReference type="ARBA" id="ARBA00004613"/>
    </source>
</evidence>
<reference evidence="9" key="1">
    <citation type="journal article" date="2019" name="Int. J. Syst. Evol. Microbiol.">
        <title>The Global Catalogue of Microorganisms (GCM) 10K type strain sequencing project: providing services to taxonomists for standard genome sequencing and annotation.</title>
        <authorList>
            <consortium name="The Broad Institute Genomics Platform"/>
            <consortium name="The Broad Institute Genome Sequencing Center for Infectious Disease"/>
            <person name="Wu L."/>
            <person name="Ma J."/>
        </authorList>
    </citation>
    <scope>NUCLEOTIDE SEQUENCE [LARGE SCALE GENOMIC DNA]</scope>
    <source>
        <strain evidence="9">JCM 16373</strain>
    </source>
</reference>
<dbReference type="EMBL" id="BAAARJ010000009">
    <property type="protein sequence ID" value="GAA2615433.1"/>
    <property type="molecule type" value="Genomic_DNA"/>
</dbReference>
<dbReference type="InterPro" id="IPR036819">
    <property type="entry name" value="Subtilisin_inhibitor-like_sf"/>
</dbReference>
<evidence type="ECO:0000259" key="7">
    <source>
        <dbReference type="Pfam" id="PF00720"/>
    </source>
</evidence>
<keyword evidence="9" id="KW-1185">Reference proteome</keyword>
<dbReference type="Gene3D" id="3.30.350.10">
    <property type="entry name" value="Subtilisin inhibitor-like"/>
    <property type="match status" value="1"/>
</dbReference>
<comment type="similarity">
    <text evidence="2">Belongs to the protease inhibitor I16 (SSI) family.</text>
</comment>
<organism evidence="8 9">
    <name type="scientific">Streptomyces axinellae</name>
    <dbReference type="NCBI Taxonomy" id="552788"/>
    <lineage>
        <taxon>Bacteria</taxon>
        <taxon>Bacillati</taxon>
        <taxon>Actinomycetota</taxon>
        <taxon>Actinomycetes</taxon>
        <taxon>Kitasatosporales</taxon>
        <taxon>Streptomycetaceae</taxon>
        <taxon>Streptomyces</taxon>
    </lineage>
</organism>
<keyword evidence="4" id="KW-0646">Protease inhibitor</keyword>
<dbReference type="Pfam" id="PF00720">
    <property type="entry name" value="SSI"/>
    <property type="match status" value="1"/>
</dbReference>
<feature type="domain" description="Subtilisin inhibitor" evidence="7">
    <location>
        <begin position="26"/>
        <end position="108"/>
    </location>
</feature>
<name>A0ABP6CKK8_9ACTN</name>
<dbReference type="SUPFAM" id="SSF55399">
    <property type="entry name" value="Subtilisin inhibitor"/>
    <property type="match status" value="1"/>
</dbReference>
<evidence type="ECO:0000256" key="3">
    <source>
        <dbReference type="ARBA" id="ARBA00022525"/>
    </source>
</evidence>